<comment type="function">
    <text evidence="1">Alpha-L-fucosidase is responsible for hydrolyzing the alpha-1,6-linked fucose joined to the reducing-end N-acetylglucosamine of the carbohydrate moieties of glycoproteins.</text>
</comment>
<evidence type="ECO:0000259" key="8">
    <source>
        <dbReference type="Pfam" id="PF01120"/>
    </source>
</evidence>
<gene>
    <name evidence="9" type="ORF">AB6713_15760</name>
</gene>
<protein>
    <recommendedName>
        <fullName evidence="3">alpha-L-fucosidase</fullName>
        <ecNumber evidence="3">3.2.1.51</ecNumber>
    </recommendedName>
</protein>
<dbReference type="Gene3D" id="3.20.20.80">
    <property type="entry name" value="Glycosidases"/>
    <property type="match status" value="1"/>
</dbReference>
<evidence type="ECO:0000313" key="9">
    <source>
        <dbReference type="EMBL" id="MEZ0476056.1"/>
    </source>
</evidence>
<sequence>MLMSYSQLAAMPASAPPELDMPWFLRFLLPSLLALAAGAACSRQPDARAASATPPTAPSTSPGKETPAQKASRMDWWTDARFGLFIHWGLYAVPAGEWQGRRGYGEWIMEEADIPKAEYERLAARFNPVKYDPDAWARAAKDAGMKYVILTSKHHEGFAMWDTQGTDYNIARRTPYGKSVIEPLAEAVRRQGLHFGVYYSIMDWHDPSQRESKPGTLSPTLIDPEQKARYVRDMKTELKELVERADVEVLWFDGEWVDWWTQEDARDLDAFLRGLKPDIIINNRIYNSREGMAGISPAGMPGDFHTPEQEVPATGLGADSYWESCMTMNQKWGFVNDSEADWKSTGVLLRHLIDSASKGGNFLLNVGPTAEGEFPQRALQRMAGIGRWMRINGEAIHGTSATPLGLLHGQAPAWGRITRKPAEGGAAERLYLHVFDWPRDNVLRLPLAQEVSSARLLAAPDARIGIDQGDGELRLRLPAAAPDPEVSVVRLDLSP</sequence>
<evidence type="ECO:0000256" key="4">
    <source>
        <dbReference type="ARBA" id="ARBA00022729"/>
    </source>
</evidence>
<comment type="caution">
    <text evidence="9">The sequence shown here is derived from an EMBL/GenBank/DDBJ whole genome shotgun (WGS) entry which is preliminary data.</text>
</comment>
<proteinExistence type="inferred from homology"/>
<dbReference type="PIRSF" id="PIRSF001092">
    <property type="entry name" value="Alpha-L-fucosidase"/>
    <property type="match status" value="1"/>
</dbReference>
<dbReference type="InterPro" id="IPR016286">
    <property type="entry name" value="FUC_metazoa-typ"/>
</dbReference>
<evidence type="ECO:0000256" key="1">
    <source>
        <dbReference type="ARBA" id="ARBA00004071"/>
    </source>
</evidence>
<dbReference type="SUPFAM" id="SSF51445">
    <property type="entry name" value="(Trans)glycosidases"/>
    <property type="match status" value="1"/>
</dbReference>
<dbReference type="InterPro" id="IPR057739">
    <property type="entry name" value="Glyco_hydro_29_N"/>
</dbReference>
<dbReference type="Gene3D" id="2.60.40.1180">
    <property type="entry name" value="Golgi alpha-mannosidase II"/>
    <property type="match status" value="1"/>
</dbReference>
<feature type="compositionally biased region" description="Low complexity" evidence="7">
    <location>
        <begin position="49"/>
        <end position="62"/>
    </location>
</feature>
<dbReference type="RefSeq" id="WP_370564366.1">
    <property type="nucleotide sequence ID" value="NZ_JBFWIB010000008.1"/>
</dbReference>
<dbReference type="Proteomes" id="UP001566331">
    <property type="component" value="Unassembled WGS sequence"/>
</dbReference>
<evidence type="ECO:0000313" key="10">
    <source>
        <dbReference type="Proteomes" id="UP001566331"/>
    </source>
</evidence>
<organism evidence="9 10">
    <name type="scientific">Luteimonas salinilitoris</name>
    <dbReference type="NCBI Taxonomy" id="3237697"/>
    <lineage>
        <taxon>Bacteria</taxon>
        <taxon>Pseudomonadati</taxon>
        <taxon>Pseudomonadota</taxon>
        <taxon>Gammaproteobacteria</taxon>
        <taxon>Lysobacterales</taxon>
        <taxon>Lysobacteraceae</taxon>
        <taxon>Luteimonas</taxon>
    </lineage>
</organism>
<evidence type="ECO:0000256" key="2">
    <source>
        <dbReference type="ARBA" id="ARBA00007951"/>
    </source>
</evidence>
<evidence type="ECO:0000256" key="5">
    <source>
        <dbReference type="ARBA" id="ARBA00022801"/>
    </source>
</evidence>
<evidence type="ECO:0000256" key="3">
    <source>
        <dbReference type="ARBA" id="ARBA00012662"/>
    </source>
</evidence>
<dbReference type="SMART" id="SM00812">
    <property type="entry name" value="Alpha_L_fucos"/>
    <property type="match status" value="1"/>
</dbReference>
<dbReference type="InterPro" id="IPR017853">
    <property type="entry name" value="GH"/>
</dbReference>
<evidence type="ECO:0000256" key="7">
    <source>
        <dbReference type="SAM" id="MobiDB-lite"/>
    </source>
</evidence>
<reference evidence="9 10" key="1">
    <citation type="submission" date="2024-07" db="EMBL/GenBank/DDBJ databases">
        <title>Luteimonas salilacus sp. nov., isolated from the shore soil of Salt Lake in Tibet of China.</title>
        <authorList>
            <person name="Zhang X."/>
            <person name="Li A."/>
        </authorList>
    </citation>
    <scope>NUCLEOTIDE SEQUENCE [LARGE SCALE GENOMIC DNA]</scope>
    <source>
        <strain evidence="9 10">B3-2-R+30</strain>
    </source>
</reference>
<accession>A0ABV4HTH1</accession>
<feature type="region of interest" description="Disordered" evidence="7">
    <location>
        <begin position="46"/>
        <end position="72"/>
    </location>
</feature>
<keyword evidence="4" id="KW-0732">Signal</keyword>
<feature type="domain" description="Glycoside hydrolase family 29 N-terminal" evidence="8">
    <location>
        <begin position="68"/>
        <end position="394"/>
    </location>
</feature>
<dbReference type="InterPro" id="IPR000933">
    <property type="entry name" value="Glyco_hydro_29"/>
</dbReference>
<dbReference type="PRINTS" id="PR00741">
    <property type="entry name" value="GLHYDRLASE29"/>
</dbReference>
<keyword evidence="6" id="KW-0326">Glycosidase</keyword>
<dbReference type="PANTHER" id="PTHR10030">
    <property type="entry name" value="ALPHA-L-FUCOSIDASE"/>
    <property type="match status" value="1"/>
</dbReference>
<dbReference type="EC" id="3.2.1.51" evidence="3"/>
<name>A0ABV4HTH1_9GAMM</name>
<keyword evidence="10" id="KW-1185">Reference proteome</keyword>
<dbReference type="EMBL" id="JBFWIC010000026">
    <property type="protein sequence ID" value="MEZ0476056.1"/>
    <property type="molecule type" value="Genomic_DNA"/>
</dbReference>
<evidence type="ECO:0000256" key="6">
    <source>
        <dbReference type="ARBA" id="ARBA00023295"/>
    </source>
</evidence>
<dbReference type="PANTHER" id="PTHR10030:SF37">
    <property type="entry name" value="ALPHA-L-FUCOSIDASE-RELATED"/>
    <property type="match status" value="1"/>
</dbReference>
<keyword evidence="5" id="KW-0378">Hydrolase</keyword>
<comment type="similarity">
    <text evidence="2">Belongs to the glycosyl hydrolase 29 family.</text>
</comment>
<dbReference type="InterPro" id="IPR013780">
    <property type="entry name" value="Glyco_hydro_b"/>
</dbReference>
<dbReference type="Pfam" id="PF01120">
    <property type="entry name" value="Alpha_L_fucos"/>
    <property type="match status" value="1"/>
</dbReference>